<keyword evidence="3" id="KW-1185">Reference proteome</keyword>
<proteinExistence type="predicted"/>
<feature type="domain" description="G-patch" evidence="2">
    <location>
        <begin position="26"/>
        <end position="72"/>
    </location>
</feature>
<dbReference type="Pfam" id="PF01585">
    <property type="entry name" value="G-patch"/>
    <property type="match status" value="1"/>
</dbReference>
<dbReference type="Proteomes" id="UP000887577">
    <property type="component" value="Unplaced"/>
</dbReference>
<sequence length="326" mass="37329">MSILAEPRRKRKICLDPQNLAWKNDTNKFGHKMLQNMGWNEGQGLGLKNQGMTENIKLKANYTQKGIGAEASDADRTWIAHHDEFSFLLEKLNATKAAKVAEKEKVAESEDSGDSDEEKEAPKSKKLRGDSSKSLEEKSKATKTRIHYKYTKMKDISRYSEKDKSAVIGVGLKSKIVEQESKKEKNTAEKTFEEPATVKNSAVSVTDYFAAKMAKFYAKKNGTTELKSEIPQVKEEKVEIIEEEIVISEEVFGNEAEEKLRQKAEKKALKKAKREAEEALTENIKVEKVSEKIEEDEEEERRRRKAERKEQRRKERELQALAAEEK</sequence>
<reference evidence="4" key="1">
    <citation type="submission" date="2022-11" db="UniProtKB">
        <authorList>
            <consortium name="WormBaseParasite"/>
        </authorList>
    </citation>
    <scope>IDENTIFICATION</scope>
</reference>
<feature type="compositionally biased region" description="Basic and acidic residues" evidence="1">
    <location>
        <begin position="120"/>
        <end position="140"/>
    </location>
</feature>
<evidence type="ECO:0000313" key="4">
    <source>
        <dbReference type="WBParaSite" id="PSU_v2.g16646.t1"/>
    </source>
</evidence>
<feature type="region of interest" description="Disordered" evidence="1">
    <location>
        <begin position="287"/>
        <end position="326"/>
    </location>
</feature>
<feature type="region of interest" description="Disordered" evidence="1">
    <location>
        <begin position="103"/>
        <end position="141"/>
    </location>
</feature>
<evidence type="ECO:0000256" key="1">
    <source>
        <dbReference type="SAM" id="MobiDB-lite"/>
    </source>
</evidence>
<organism evidence="3 4">
    <name type="scientific">Panagrolaimus superbus</name>
    <dbReference type="NCBI Taxonomy" id="310955"/>
    <lineage>
        <taxon>Eukaryota</taxon>
        <taxon>Metazoa</taxon>
        <taxon>Ecdysozoa</taxon>
        <taxon>Nematoda</taxon>
        <taxon>Chromadorea</taxon>
        <taxon>Rhabditida</taxon>
        <taxon>Tylenchina</taxon>
        <taxon>Panagrolaimomorpha</taxon>
        <taxon>Panagrolaimoidea</taxon>
        <taxon>Panagrolaimidae</taxon>
        <taxon>Panagrolaimus</taxon>
    </lineage>
</organism>
<dbReference type="SMART" id="SM00443">
    <property type="entry name" value="G_patch"/>
    <property type="match status" value="1"/>
</dbReference>
<dbReference type="PANTHER" id="PTHR23149:SF27">
    <property type="entry name" value="PIN2_TERF1-INTERACTING TELOMERASE INHIBITOR 1"/>
    <property type="match status" value="1"/>
</dbReference>
<dbReference type="PANTHER" id="PTHR23149">
    <property type="entry name" value="G PATCH DOMAIN CONTAINING PROTEIN"/>
    <property type="match status" value="1"/>
</dbReference>
<accession>A0A914YH66</accession>
<dbReference type="PROSITE" id="PS50174">
    <property type="entry name" value="G_PATCH"/>
    <property type="match status" value="1"/>
</dbReference>
<name>A0A914YH66_9BILA</name>
<dbReference type="InterPro" id="IPR000467">
    <property type="entry name" value="G_patch_dom"/>
</dbReference>
<protein>
    <submittedName>
        <fullName evidence="4">G-patch domain-containing protein</fullName>
    </submittedName>
</protein>
<feature type="compositionally biased region" description="Acidic residues" evidence="1">
    <location>
        <begin position="109"/>
        <end position="119"/>
    </location>
</feature>
<feature type="compositionally biased region" description="Basic and acidic residues" evidence="1">
    <location>
        <begin position="307"/>
        <end position="326"/>
    </location>
</feature>
<dbReference type="InterPro" id="IPR050656">
    <property type="entry name" value="PINX1"/>
</dbReference>
<evidence type="ECO:0000313" key="3">
    <source>
        <dbReference type="Proteomes" id="UP000887577"/>
    </source>
</evidence>
<dbReference type="GO" id="GO:0003676">
    <property type="term" value="F:nucleic acid binding"/>
    <property type="evidence" value="ECO:0007669"/>
    <property type="project" value="InterPro"/>
</dbReference>
<dbReference type="GO" id="GO:0010521">
    <property type="term" value="F:telomerase inhibitor activity"/>
    <property type="evidence" value="ECO:0007669"/>
    <property type="project" value="TreeGrafter"/>
</dbReference>
<dbReference type="AlphaFoldDB" id="A0A914YH66"/>
<dbReference type="WBParaSite" id="PSU_v2.g16646.t1">
    <property type="protein sequence ID" value="PSU_v2.g16646.t1"/>
    <property type="gene ID" value="PSU_v2.g16646"/>
</dbReference>
<dbReference type="GO" id="GO:0005730">
    <property type="term" value="C:nucleolus"/>
    <property type="evidence" value="ECO:0007669"/>
    <property type="project" value="TreeGrafter"/>
</dbReference>
<evidence type="ECO:0000259" key="2">
    <source>
        <dbReference type="PROSITE" id="PS50174"/>
    </source>
</evidence>